<feature type="transmembrane region" description="Helical" evidence="1">
    <location>
        <begin position="52"/>
        <end position="72"/>
    </location>
</feature>
<keyword evidence="1" id="KW-1133">Transmembrane helix</keyword>
<feature type="transmembrane region" description="Helical" evidence="1">
    <location>
        <begin position="310"/>
        <end position="332"/>
    </location>
</feature>
<gene>
    <name evidence="2" type="ORF">WS72_06490</name>
</gene>
<keyword evidence="1" id="KW-0472">Membrane</keyword>
<evidence type="ECO:0008006" key="4">
    <source>
        <dbReference type="Google" id="ProtNLM"/>
    </source>
</evidence>
<protein>
    <recommendedName>
        <fullName evidence="4">Lipoprotein</fullName>
    </recommendedName>
</protein>
<dbReference type="RefSeq" id="WP_060821673.1">
    <property type="nucleotide sequence ID" value="NZ_LNJQ01000001.1"/>
</dbReference>
<name>A0ABR5TF80_9BURK</name>
<dbReference type="EMBL" id="LNJQ01000001">
    <property type="protein sequence ID" value="KWZ42554.1"/>
    <property type="molecule type" value="Genomic_DNA"/>
</dbReference>
<keyword evidence="3" id="KW-1185">Reference proteome</keyword>
<feature type="transmembrane region" description="Helical" evidence="1">
    <location>
        <begin position="156"/>
        <end position="173"/>
    </location>
</feature>
<feature type="transmembrane region" description="Helical" evidence="1">
    <location>
        <begin position="79"/>
        <end position="96"/>
    </location>
</feature>
<accession>A0ABR5TF80</accession>
<evidence type="ECO:0000256" key="1">
    <source>
        <dbReference type="SAM" id="Phobius"/>
    </source>
</evidence>
<feature type="transmembrane region" description="Helical" evidence="1">
    <location>
        <begin position="102"/>
        <end position="122"/>
    </location>
</feature>
<evidence type="ECO:0000313" key="2">
    <source>
        <dbReference type="EMBL" id="KWZ42554.1"/>
    </source>
</evidence>
<feature type="transmembrane region" description="Helical" evidence="1">
    <location>
        <begin position="185"/>
        <end position="205"/>
    </location>
</feature>
<comment type="caution">
    <text evidence="2">The sequence shown here is derived from an EMBL/GenBank/DDBJ whole genome shotgun (WGS) entry which is preliminary data.</text>
</comment>
<proteinExistence type="predicted"/>
<feature type="transmembrane region" description="Helical" evidence="1">
    <location>
        <begin position="240"/>
        <end position="257"/>
    </location>
</feature>
<sequence>MPTAMLPTASPARPIVRAAAGAVIVALLACGVATGLARLGAAAPAHAVSKLAWHGVLMIPVFFGAVIGIERAVALGTRWAYLAPAAAVAAGVALLAGAPPAFAAMLLVGAASVALAVGAAVLRRQAALFLWVLAASVACWWAGNVVWLLTGDPFSAVAWWLAFLILTIAAERLELTRVRPLPRGASACFCGIAALLPAAAALAPWQPLPALRLFGAGELLLALWLIRYDIARRTVRRRGLTRFIAVCLLSGYGWLAVSGALGLDGALAPGHPAHDAALHALTLGFVFSMILGHMPIIVPAVARLRVAYRPFFYAPLALLHAAVALRVAGGLLDAFALRRAGGEAAAVAIASFAATLAIGVALARRSRAKTRRDGAERSI</sequence>
<evidence type="ECO:0000313" key="3">
    <source>
        <dbReference type="Proteomes" id="UP000070255"/>
    </source>
</evidence>
<reference evidence="2 3" key="1">
    <citation type="submission" date="2015-11" db="EMBL/GenBank/DDBJ databases">
        <authorList>
            <person name="Sahl J."/>
            <person name="Wagner D."/>
            <person name="Keim P."/>
        </authorList>
    </citation>
    <scope>NUCLEOTIDE SEQUENCE [LARGE SCALE GENOMIC DNA]</scope>
    <source>
        <strain evidence="2 3">BDU18</strain>
    </source>
</reference>
<keyword evidence="1" id="KW-0812">Transmembrane</keyword>
<feature type="transmembrane region" description="Helical" evidence="1">
    <location>
        <begin position="277"/>
        <end position="298"/>
    </location>
</feature>
<feature type="transmembrane region" description="Helical" evidence="1">
    <location>
        <begin position="344"/>
        <end position="363"/>
    </location>
</feature>
<dbReference type="Proteomes" id="UP000070255">
    <property type="component" value="Unassembled WGS sequence"/>
</dbReference>
<feature type="transmembrane region" description="Helical" evidence="1">
    <location>
        <begin position="211"/>
        <end position="228"/>
    </location>
</feature>
<organism evidence="2 3">
    <name type="scientific">Burkholderia savannae</name>
    <dbReference type="NCBI Taxonomy" id="1637837"/>
    <lineage>
        <taxon>Bacteria</taxon>
        <taxon>Pseudomonadati</taxon>
        <taxon>Pseudomonadota</taxon>
        <taxon>Betaproteobacteria</taxon>
        <taxon>Burkholderiales</taxon>
        <taxon>Burkholderiaceae</taxon>
        <taxon>Burkholderia</taxon>
        <taxon>pseudomallei group</taxon>
    </lineage>
</organism>
<feature type="transmembrane region" description="Helical" evidence="1">
    <location>
        <begin position="129"/>
        <end position="150"/>
    </location>
</feature>